<name>A0ABP4U8D0_9ACTN</name>
<evidence type="ECO:0000313" key="1">
    <source>
        <dbReference type="EMBL" id="GAA1698931.1"/>
    </source>
</evidence>
<comment type="caution">
    <text evidence="1">The sequence shown here is derived from an EMBL/GenBank/DDBJ whole genome shotgun (WGS) entry which is preliminary data.</text>
</comment>
<keyword evidence="2" id="KW-1185">Reference proteome</keyword>
<dbReference type="Proteomes" id="UP001500383">
    <property type="component" value="Unassembled WGS sequence"/>
</dbReference>
<evidence type="ECO:0000313" key="2">
    <source>
        <dbReference type="Proteomes" id="UP001500383"/>
    </source>
</evidence>
<sequence>MATSHLSGPAVVHPPASLYRVVRRGRELDHSRINAADAALTRSGNRFDVAGGGVPQDWRARRLMIEAATIDPLPFVDVEDPDTHEFLTSAMAPQLDALGVSVLDVAALRGRNRAVTRAVSTWIYAATDSSGAPQYSGIRYVSRLGNHECWAVFDGTELQVRRREGLELGNTALQKVAGSFGLRIF</sequence>
<reference evidence="2" key="1">
    <citation type="journal article" date="2019" name="Int. J. Syst. Evol. Microbiol.">
        <title>The Global Catalogue of Microorganisms (GCM) 10K type strain sequencing project: providing services to taxonomists for standard genome sequencing and annotation.</title>
        <authorList>
            <consortium name="The Broad Institute Genomics Platform"/>
            <consortium name="The Broad Institute Genome Sequencing Center for Infectious Disease"/>
            <person name="Wu L."/>
            <person name="Ma J."/>
        </authorList>
    </citation>
    <scope>NUCLEOTIDE SEQUENCE [LARGE SCALE GENOMIC DNA]</scope>
    <source>
        <strain evidence="2">JCM 16002</strain>
    </source>
</reference>
<organism evidence="1 2">
    <name type="scientific">Dietzia cercidiphylli</name>
    <dbReference type="NCBI Taxonomy" id="498199"/>
    <lineage>
        <taxon>Bacteria</taxon>
        <taxon>Bacillati</taxon>
        <taxon>Actinomycetota</taxon>
        <taxon>Actinomycetes</taxon>
        <taxon>Mycobacteriales</taxon>
        <taxon>Dietziaceae</taxon>
        <taxon>Dietzia</taxon>
    </lineage>
</organism>
<evidence type="ECO:0008006" key="3">
    <source>
        <dbReference type="Google" id="ProtNLM"/>
    </source>
</evidence>
<dbReference type="EMBL" id="BAAAQG010000003">
    <property type="protein sequence ID" value="GAA1698931.1"/>
    <property type="molecule type" value="Genomic_DNA"/>
</dbReference>
<accession>A0ABP4U8D0</accession>
<gene>
    <name evidence="1" type="ORF">GCM10009831_03880</name>
</gene>
<protein>
    <recommendedName>
        <fullName evidence="3">RES domain-containing protein</fullName>
    </recommendedName>
</protein>
<proteinExistence type="predicted"/>